<accession>A0A1G8UF30</accession>
<evidence type="ECO:0000259" key="5">
    <source>
        <dbReference type="PROSITE" id="PS51671"/>
    </source>
</evidence>
<dbReference type="PRINTS" id="PR01575">
    <property type="entry name" value="FFH4HYDRLASE"/>
</dbReference>
<dbReference type="InterPro" id="IPR041729">
    <property type="entry name" value="Formyl-FH4-Hydrolase_C"/>
</dbReference>
<dbReference type="GO" id="GO:0006730">
    <property type="term" value="P:one-carbon metabolic process"/>
    <property type="evidence" value="ECO:0007669"/>
    <property type="project" value="UniProtKB-KW"/>
</dbReference>
<evidence type="ECO:0000256" key="1">
    <source>
        <dbReference type="ARBA" id="ARBA00022563"/>
    </source>
</evidence>
<dbReference type="InterPro" id="IPR045865">
    <property type="entry name" value="ACT-like_dom_sf"/>
</dbReference>
<evidence type="ECO:0000256" key="2">
    <source>
        <dbReference type="ARBA" id="ARBA00022801"/>
    </source>
</evidence>
<dbReference type="SUPFAM" id="SSF55021">
    <property type="entry name" value="ACT-like"/>
    <property type="match status" value="1"/>
</dbReference>
<dbReference type="Pfam" id="PF01842">
    <property type="entry name" value="ACT"/>
    <property type="match status" value="1"/>
</dbReference>
<keyword evidence="3" id="KW-0658">Purine biosynthesis</keyword>
<comment type="function">
    <text evidence="3">Catalyzes the hydrolysis of 10-formyltetrahydrofolate (formyl-FH4) to formate and tetrahydrofolate (FH4).</text>
</comment>
<keyword evidence="1 3" id="KW-0554">One-carbon metabolism</keyword>
<dbReference type="InterPro" id="IPR044074">
    <property type="entry name" value="PurU_ACT"/>
</dbReference>
<name>A0A1G8UF30_9BACI</name>
<evidence type="ECO:0000256" key="4">
    <source>
        <dbReference type="NCBIfam" id="TIGR00655"/>
    </source>
</evidence>
<dbReference type="EMBL" id="FNEV01000006">
    <property type="protein sequence ID" value="SDJ52476.1"/>
    <property type="molecule type" value="Genomic_DNA"/>
</dbReference>
<dbReference type="NCBIfam" id="TIGR00655">
    <property type="entry name" value="PurU"/>
    <property type="match status" value="1"/>
</dbReference>
<dbReference type="EC" id="3.5.1.10" evidence="3 4"/>
<dbReference type="InterPro" id="IPR002376">
    <property type="entry name" value="Formyl_transf_N"/>
</dbReference>
<keyword evidence="7" id="KW-1185">Reference proteome</keyword>
<keyword evidence="2 3" id="KW-0378">Hydrolase</keyword>
<dbReference type="NCBIfam" id="NF004684">
    <property type="entry name" value="PRK06027.1"/>
    <property type="match status" value="1"/>
</dbReference>
<dbReference type="PANTHER" id="PTHR42706">
    <property type="entry name" value="FORMYLTETRAHYDROFOLATE DEFORMYLASE"/>
    <property type="match status" value="1"/>
</dbReference>
<dbReference type="InterPro" id="IPR004810">
    <property type="entry name" value="PurU"/>
</dbReference>
<comment type="pathway">
    <text evidence="3">Purine metabolism; IMP biosynthesis via de novo pathway; formate from 10-formyl-5,6,7,8-tetrahydrofolate: step 1/1.</text>
</comment>
<dbReference type="Gene3D" id="3.30.70.260">
    <property type="match status" value="1"/>
</dbReference>
<evidence type="ECO:0000256" key="3">
    <source>
        <dbReference type="HAMAP-Rule" id="MF_01927"/>
    </source>
</evidence>
<sequence length="300" mass="34970">MTSYNEEKLQHYKEKNKNRARLLIHCPDQPGIISRISEFLFSHDANIVASHQYSTDPEGGEFFIRLEFDCPELEAKFEQIEVDFQPIAAEFNMDWKLTAVRELKNVAIFVSKQPHCLLELLWEWQSSDLMANLAVVISNHEDTREMVESLGIPFYHVPSNKDIRHEAEARHKEILDEHDTDLVVLARYMQILTPEFVESYRNRIINIHHSFLPAFVGARPYERAYERGVKMIGATSHYVTNDLDEGPIIEQDIGRVDHRDHVEDMKKIGQTIERSVLARAVKWHLADRILVHQNKTIVFS</sequence>
<dbReference type="PROSITE" id="PS51671">
    <property type="entry name" value="ACT"/>
    <property type="match status" value="1"/>
</dbReference>
<dbReference type="InterPro" id="IPR036477">
    <property type="entry name" value="Formyl_transf_N_sf"/>
</dbReference>
<comment type="similarity">
    <text evidence="3">Belongs to the PurU family.</text>
</comment>
<dbReference type="OrthoDB" id="9806170at2"/>
<dbReference type="Gene3D" id="3.40.50.170">
    <property type="entry name" value="Formyl transferase, N-terminal domain"/>
    <property type="match status" value="1"/>
</dbReference>
<dbReference type="GO" id="GO:0008864">
    <property type="term" value="F:formyltetrahydrofolate deformylase activity"/>
    <property type="evidence" value="ECO:0007669"/>
    <property type="project" value="UniProtKB-UniRule"/>
</dbReference>
<dbReference type="InterPro" id="IPR002912">
    <property type="entry name" value="ACT_dom"/>
</dbReference>
<dbReference type="STRING" id="86666.SAMN04490247_2230"/>
<dbReference type="Proteomes" id="UP000199225">
    <property type="component" value="Unassembled WGS sequence"/>
</dbReference>
<dbReference type="RefSeq" id="WP_093193946.1">
    <property type="nucleotide sequence ID" value="NZ_FNEV01000006.1"/>
</dbReference>
<organism evidence="6 7">
    <name type="scientific">Salimicrobium halophilum</name>
    <dbReference type="NCBI Taxonomy" id="86666"/>
    <lineage>
        <taxon>Bacteria</taxon>
        <taxon>Bacillati</taxon>
        <taxon>Bacillota</taxon>
        <taxon>Bacilli</taxon>
        <taxon>Bacillales</taxon>
        <taxon>Bacillaceae</taxon>
        <taxon>Salimicrobium</taxon>
    </lineage>
</organism>
<protein>
    <recommendedName>
        <fullName evidence="3 4">Formyltetrahydrofolate deformylase</fullName>
        <ecNumber evidence="3 4">3.5.1.10</ecNumber>
    </recommendedName>
    <alternativeName>
        <fullName evidence="3">Formyl-FH(4) hydrolase</fullName>
    </alternativeName>
</protein>
<dbReference type="SUPFAM" id="SSF53328">
    <property type="entry name" value="Formyltransferase"/>
    <property type="match status" value="1"/>
</dbReference>
<evidence type="ECO:0000313" key="7">
    <source>
        <dbReference type="Proteomes" id="UP000199225"/>
    </source>
</evidence>
<dbReference type="PANTHER" id="PTHR42706:SF1">
    <property type="entry name" value="FORMYLTETRAHYDROFOLATE DEFORMYLASE 2, MITOCHONDRIAL"/>
    <property type="match status" value="1"/>
</dbReference>
<dbReference type="CDD" id="cd04875">
    <property type="entry name" value="ACT_F4HF-DF"/>
    <property type="match status" value="1"/>
</dbReference>
<dbReference type="CDD" id="cd08648">
    <property type="entry name" value="FMT_core_Formyl-FH4-Hydrolase_C"/>
    <property type="match status" value="1"/>
</dbReference>
<feature type="active site" evidence="3">
    <location>
        <position position="244"/>
    </location>
</feature>
<evidence type="ECO:0000313" key="6">
    <source>
        <dbReference type="EMBL" id="SDJ52476.1"/>
    </source>
</evidence>
<feature type="domain" description="ACT" evidence="5">
    <location>
        <begin position="21"/>
        <end position="102"/>
    </location>
</feature>
<dbReference type="Pfam" id="PF00551">
    <property type="entry name" value="Formyl_trans_N"/>
    <property type="match status" value="1"/>
</dbReference>
<dbReference type="HAMAP" id="MF_01927">
    <property type="entry name" value="PurU"/>
    <property type="match status" value="1"/>
</dbReference>
<gene>
    <name evidence="3" type="primary">purU</name>
    <name evidence="6" type="ORF">SAMN04490247_2230</name>
</gene>
<dbReference type="PIRSF" id="PIRSF036480">
    <property type="entry name" value="FormyFH4_hydr"/>
    <property type="match status" value="1"/>
</dbReference>
<dbReference type="AlphaFoldDB" id="A0A1G8UF30"/>
<proteinExistence type="inferred from homology"/>
<dbReference type="GO" id="GO:0006189">
    <property type="term" value="P:'de novo' IMP biosynthetic process"/>
    <property type="evidence" value="ECO:0007669"/>
    <property type="project" value="UniProtKB-UniRule"/>
</dbReference>
<dbReference type="UniPathway" id="UPA00074">
    <property type="reaction ID" value="UER00170"/>
</dbReference>
<comment type="catalytic activity">
    <reaction evidence="3">
        <text>(6R)-10-formyltetrahydrofolate + H2O = (6S)-5,6,7,8-tetrahydrofolate + formate + H(+)</text>
        <dbReference type="Rhea" id="RHEA:19833"/>
        <dbReference type="ChEBI" id="CHEBI:15377"/>
        <dbReference type="ChEBI" id="CHEBI:15378"/>
        <dbReference type="ChEBI" id="CHEBI:15740"/>
        <dbReference type="ChEBI" id="CHEBI:57453"/>
        <dbReference type="ChEBI" id="CHEBI:195366"/>
        <dbReference type="EC" id="3.5.1.10"/>
    </reaction>
</comment>
<reference evidence="7" key="1">
    <citation type="submission" date="2016-10" db="EMBL/GenBank/DDBJ databases">
        <authorList>
            <person name="Varghese N."/>
            <person name="Submissions S."/>
        </authorList>
    </citation>
    <scope>NUCLEOTIDE SEQUENCE [LARGE SCALE GENOMIC DNA]</scope>
    <source>
        <strain evidence="7">DSM 4771</strain>
    </source>
</reference>